<gene>
    <name evidence="2" type="ORF">D7B24_006610</name>
</gene>
<evidence type="ECO:0000313" key="2">
    <source>
        <dbReference type="EMBL" id="RNJ56964.1"/>
    </source>
</evidence>
<comment type="caution">
    <text evidence="2">The sequence shown here is derived from an EMBL/GenBank/DDBJ whole genome shotgun (WGS) entry which is preliminary data.</text>
</comment>
<organism evidence="2 3">
    <name type="scientific">Verticillium nonalfalfae</name>
    <dbReference type="NCBI Taxonomy" id="1051616"/>
    <lineage>
        <taxon>Eukaryota</taxon>
        <taxon>Fungi</taxon>
        <taxon>Dikarya</taxon>
        <taxon>Ascomycota</taxon>
        <taxon>Pezizomycotina</taxon>
        <taxon>Sordariomycetes</taxon>
        <taxon>Hypocreomycetidae</taxon>
        <taxon>Glomerellales</taxon>
        <taxon>Plectosphaerellaceae</taxon>
        <taxon>Verticillium</taxon>
    </lineage>
</organism>
<dbReference type="EMBL" id="RBVV01000048">
    <property type="protein sequence ID" value="RNJ56964.1"/>
    <property type="molecule type" value="Genomic_DNA"/>
</dbReference>
<feature type="compositionally biased region" description="Basic and acidic residues" evidence="1">
    <location>
        <begin position="145"/>
        <end position="160"/>
    </location>
</feature>
<name>A0A3M9Y9B9_9PEZI</name>
<dbReference type="GeneID" id="39610299"/>
<dbReference type="RefSeq" id="XP_028495122.1">
    <property type="nucleotide sequence ID" value="XM_028640736.1"/>
</dbReference>
<evidence type="ECO:0000313" key="3">
    <source>
        <dbReference type="Proteomes" id="UP000267145"/>
    </source>
</evidence>
<reference evidence="2 3" key="1">
    <citation type="submission" date="2018-10" db="EMBL/GenBank/DDBJ databases">
        <title>Genome sequence of Verticillium nonalfalfae VnAa140.</title>
        <authorList>
            <person name="Stajich J.E."/>
            <person name="Kasson M.T."/>
        </authorList>
    </citation>
    <scope>NUCLEOTIDE SEQUENCE [LARGE SCALE GENOMIC DNA]</scope>
    <source>
        <strain evidence="2 3">VnAa140</strain>
    </source>
</reference>
<feature type="region of interest" description="Disordered" evidence="1">
    <location>
        <begin position="140"/>
        <end position="160"/>
    </location>
</feature>
<evidence type="ECO:0000256" key="1">
    <source>
        <dbReference type="SAM" id="MobiDB-lite"/>
    </source>
</evidence>
<proteinExistence type="predicted"/>
<dbReference type="Proteomes" id="UP000267145">
    <property type="component" value="Unassembled WGS sequence"/>
</dbReference>
<dbReference type="AlphaFoldDB" id="A0A3M9Y9B9"/>
<keyword evidence="3" id="KW-1185">Reference proteome</keyword>
<accession>A0A3M9Y9B9</accession>
<protein>
    <submittedName>
        <fullName evidence="2">Uncharacterized protein</fullName>
    </submittedName>
</protein>
<sequence>MPLEEDPHFQACNPSTSLRWLARQHPAVKRSIVRDCQDLVLRDNETFVNEYEASPNTWQPWPENDSLPLSIAFDTTDLPIRPIVVLHLFYCYDASDKQLETFHEDLRDLGYGVKIERLRTVLREGKAYAELAKKLPVEWSPFDLPADRSPTRQFYETKQD</sequence>